<accession>A0AAU9Y4U6</accession>
<keyword evidence="1" id="KW-0812">Transmembrane</keyword>
<evidence type="ECO:0000256" key="1">
    <source>
        <dbReference type="SAM" id="Phobius"/>
    </source>
</evidence>
<sequence>WQGKVDRNTSVTRTFFHLRQEDASMKAIPRRSRMETLIQERRLRNIQFSTRHTSGEIANLLATNIPTLAGVNLSINILIKTLKFSQWRRRPTDGLTNGYNIQNSLRQRIKKLFIDSGAHIFNNPIIIAQIVVLLIALLTAVTSAVTTALTSSVTSTARSPVTSTVTLATVTPTVAPSLSVAGPLPLGRDAKVIACPGLLDSCLVFVAHNRSPCVSHMLERVGEDPRPLSGAYVFILQQAGVTKRQVIAAWLSGI</sequence>
<feature type="non-terminal residue" evidence="2">
    <location>
        <position position="1"/>
    </location>
</feature>
<evidence type="ECO:0000313" key="3">
    <source>
        <dbReference type="Proteomes" id="UP001159428"/>
    </source>
</evidence>
<evidence type="ECO:0000313" key="2">
    <source>
        <dbReference type="EMBL" id="CAH3169206.1"/>
    </source>
</evidence>
<name>A0AAU9Y4U6_9CNID</name>
<keyword evidence="3" id="KW-1185">Reference proteome</keyword>
<dbReference type="AlphaFoldDB" id="A0AAU9Y4U6"/>
<keyword evidence="1" id="KW-1133">Transmembrane helix</keyword>
<protein>
    <submittedName>
        <fullName evidence="2">Uncharacterized protein</fullName>
    </submittedName>
</protein>
<proteinExistence type="predicted"/>
<organism evidence="2 3">
    <name type="scientific">Pocillopora meandrina</name>
    <dbReference type="NCBI Taxonomy" id="46732"/>
    <lineage>
        <taxon>Eukaryota</taxon>
        <taxon>Metazoa</taxon>
        <taxon>Cnidaria</taxon>
        <taxon>Anthozoa</taxon>
        <taxon>Hexacorallia</taxon>
        <taxon>Scleractinia</taxon>
        <taxon>Astrocoeniina</taxon>
        <taxon>Pocilloporidae</taxon>
        <taxon>Pocillopora</taxon>
    </lineage>
</organism>
<feature type="transmembrane region" description="Helical" evidence="1">
    <location>
        <begin position="126"/>
        <end position="149"/>
    </location>
</feature>
<dbReference type="EMBL" id="CALNXJ010000202">
    <property type="protein sequence ID" value="CAH3169206.1"/>
    <property type="molecule type" value="Genomic_DNA"/>
</dbReference>
<comment type="caution">
    <text evidence="2">The sequence shown here is derived from an EMBL/GenBank/DDBJ whole genome shotgun (WGS) entry which is preliminary data.</text>
</comment>
<keyword evidence="1" id="KW-0472">Membrane</keyword>
<dbReference type="Proteomes" id="UP001159428">
    <property type="component" value="Unassembled WGS sequence"/>
</dbReference>
<reference evidence="2 3" key="1">
    <citation type="submission" date="2022-05" db="EMBL/GenBank/DDBJ databases">
        <authorList>
            <consortium name="Genoscope - CEA"/>
            <person name="William W."/>
        </authorList>
    </citation>
    <scope>NUCLEOTIDE SEQUENCE [LARGE SCALE GENOMIC DNA]</scope>
</reference>
<gene>
    <name evidence="2" type="ORF">PMEA_00011758</name>
</gene>